<name>A0A6V6ZF10_9FLAO</name>
<dbReference type="Proteomes" id="UP000556700">
    <property type="component" value="Unassembled WGS sequence"/>
</dbReference>
<evidence type="ECO:0000313" key="1">
    <source>
        <dbReference type="EMBL" id="CAD0009472.1"/>
    </source>
</evidence>
<evidence type="ECO:0000313" key="2">
    <source>
        <dbReference type="Proteomes" id="UP000556700"/>
    </source>
</evidence>
<reference evidence="1 2" key="1">
    <citation type="submission" date="2020-06" db="EMBL/GenBank/DDBJ databases">
        <authorList>
            <person name="Criscuolo A."/>
        </authorList>
    </citation>
    <scope>NUCLEOTIDE SEQUENCE [LARGE SCALE GENOMIC DNA]</scope>
    <source>
        <strain evidence="2">CIP 110025</strain>
    </source>
</reference>
<keyword evidence="2" id="KW-1185">Reference proteome</keyword>
<dbReference type="AlphaFoldDB" id="A0A6V6ZF10"/>
<proteinExistence type="predicted"/>
<accession>A0A6V6ZF10</accession>
<organism evidence="1 2">
    <name type="scientific">Flavobacterium chungangense</name>
    <dbReference type="NCBI Taxonomy" id="554283"/>
    <lineage>
        <taxon>Bacteria</taxon>
        <taxon>Pseudomonadati</taxon>
        <taxon>Bacteroidota</taxon>
        <taxon>Flavobacteriia</taxon>
        <taxon>Flavobacteriales</taxon>
        <taxon>Flavobacteriaceae</taxon>
        <taxon>Flavobacterium</taxon>
    </lineage>
</organism>
<comment type="caution">
    <text evidence="1">The sequence shown here is derived from an EMBL/GenBank/DDBJ whole genome shotgun (WGS) entry which is preliminary data.</text>
</comment>
<protein>
    <recommendedName>
        <fullName evidence="3">HNH endonuclease</fullName>
    </recommendedName>
</protein>
<dbReference type="Gene3D" id="1.10.30.50">
    <property type="match status" value="1"/>
</dbReference>
<sequence>MRKINKPVLKAAVVYPVCIATVGNSELRGRLEHCQTLINNAEIEFEAKITKGQIYTIAREIIVNGNVTYKELKNVYTAQMVQKPKGRVYYDQLLMAAPGGLCPLCSHREATTLDHYLPKSKYPRLSIVPINLIPSCKDCNTGKLADYPIGPNDETLHPYYDNIENVMWLNAIVNKTAPVSLSFNVKAPASWSNLLTNRVTTHLDCFKLNILYAAQAARRLSGMKYNLEKIYSSGAAQAGIEKYLVDEAASNAQVNLNSWETAMFRALSEDHWFCSTGFRLIG</sequence>
<dbReference type="EMBL" id="CAIJDO010000269">
    <property type="protein sequence ID" value="CAD0009472.1"/>
    <property type="molecule type" value="Genomic_DNA"/>
</dbReference>
<evidence type="ECO:0008006" key="3">
    <source>
        <dbReference type="Google" id="ProtNLM"/>
    </source>
</evidence>
<gene>
    <name evidence="1" type="ORF">FLACHUCJ7_04255</name>
</gene>
<dbReference type="RefSeq" id="WP_031453381.1">
    <property type="nucleotide sequence ID" value="NZ_CAIJDO010000269.1"/>
</dbReference>